<evidence type="ECO:0000259" key="1">
    <source>
        <dbReference type="SMART" id="SM00966"/>
    </source>
</evidence>
<dbReference type="Gene3D" id="2.10.260.10">
    <property type="match status" value="1"/>
</dbReference>
<dbReference type="KEGG" id="bbae:FRD01_22270"/>
<dbReference type="OrthoDB" id="5459182at2"/>
<dbReference type="InterPro" id="IPR037914">
    <property type="entry name" value="SpoVT-AbrB_sf"/>
</dbReference>
<dbReference type="Pfam" id="PF04014">
    <property type="entry name" value="MazE_antitoxin"/>
    <property type="match status" value="1"/>
</dbReference>
<reference evidence="2 3" key="1">
    <citation type="submission" date="2019-08" db="EMBL/GenBank/DDBJ databases">
        <authorList>
            <person name="Liang Q."/>
        </authorList>
    </citation>
    <scope>NUCLEOTIDE SEQUENCE [LARGE SCALE GENOMIC DNA]</scope>
    <source>
        <strain evidence="2 3">V1718</strain>
    </source>
</reference>
<proteinExistence type="predicted"/>
<evidence type="ECO:0000313" key="2">
    <source>
        <dbReference type="EMBL" id="QED29910.1"/>
    </source>
</evidence>
<dbReference type="RefSeq" id="WP_146963143.1">
    <property type="nucleotide sequence ID" value="NZ_CP042467.1"/>
</dbReference>
<dbReference type="EMBL" id="CP042467">
    <property type="protein sequence ID" value="QED29910.1"/>
    <property type="molecule type" value="Genomic_DNA"/>
</dbReference>
<dbReference type="SUPFAM" id="SSF89447">
    <property type="entry name" value="AbrB/MazE/MraZ-like"/>
    <property type="match status" value="1"/>
</dbReference>
<organism evidence="2 3">
    <name type="scientific">Microvenator marinus</name>
    <dbReference type="NCBI Taxonomy" id="2600177"/>
    <lineage>
        <taxon>Bacteria</taxon>
        <taxon>Deltaproteobacteria</taxon>
        <taxon>Bradymonadales</taxon>
        <taxon>Microvenatoraceae</taxon>
        <taxon>Microvenator</taxon>
    </lineage>
</organism>
<gene>
    <name evidence="2" type="ORF">FRD01_22270</name>
</gene>
<accession>A0A5B8XWI9</accession>
<feature type="domain" description="SpoVT-AbrB" evidence="1">
    <location>
        <begin position="7"/>
        <end position="53"/>
    </location>
</feature>
<dbReference type="AlphaFoldDB" id="A0A5B8XWI9"/>
<keyword evidence="2" id="KW-0238">DNA-binding</keyword>
<dbReference type="SMART" id="SM00966">
    <property type="entry name" value="SpoVT_AbrB"/>
    <property type="match status" value="1"/>
</dbReference>
<evidence type="ECO:0000313" key="3">
    <source>
        <dbReference type="Proteomes" id="UP000321595"/>
    </source>
</evidence>
<name>A0A5B8XWI9_9DELT</name>
<sequence length="75" mass="8374">MFELKVRKVGKSLGVVLPQEVIANLNIKEGAALYLTESPGGGYQLVPYAPEFEQKLKKAEDIMNRYRATLHVLAQ</sequence>
<protein>
    <submittedName>
        <fullName evidence="2">AbrB/MazE/SpoVT family DNA-binding domain-containing protein</fullName>
    </submittedName>
</protein>
<dbReference type="InterPro" id="IPR007159">
    <property type="entry name" value="SpoVT-AbrB_dom"/>
</dbReference>
<keyword evidence="3" id="KW-1185">Reference proteome</keyword>
<dbReference type="Proteomes" id="UP000321595">
    <property type="component" value="Chromosome"/>
</dbReference>
<dbReference type="GO" id="GO:0003677">
    <property type="term" value="F:DNA binding"/>
    <property type="evidence" value="ECO:0007669"/>
    <property type="project" value="UniProtKB-KW"/>
</dbReference>